<evidence type="ECO:0000256" key="2">
    <source>
        <dbReference type="ARBA" id="ARBA00022771"/>
    </source>
</evidence>
<feature type="compositionally biased region" description="Low complexity" evidence="4">
    <location>
        <begin position="395"/>
        <end position="408"/>
    </location>
</feature>
<feature type="region of interest" description="Disordered" evidence="4">
    <location>
        <begin position="276"/>
        <end position="357"/>
    </location>
</feature>
<keyword evidence="1" id="KW-0479">Metal-binding</keyword>
<sequence>MDIPRGHAMLPLNETDFLDFIYNYYKAEYAPIRSLWSTATAIPNSPQRWQRMGNELFPLSFRPANAQAQKDLDSLDYFLRKWNLDATFIRGIVIRYAKYEEHERLEKKLYECSRVDLMVRKALKEKHLIDKLWPSPAPRNIPHELLQQGVQVRKWYGDMFGKYFKHLHSVEDFVLRPEVDAKIKASTTLMLVPWVDHLVFGTVHPIMPIVAKGSGYTSTGARNPNNKQVEEPSFGEPARLDIRFDAPAEVTETYVKNAVRQCQCLKCGSKRDVHVNISVDPNPGPQGHTEPRQRRSNLAADSSKQNSRAAQRYRPGYNMPNNQDNPQPQQPSALVESQNALEAARSSSPDGKKQCPRCTFLNHPDLTVCEMCQGELPNTLVTSPTEPSSPPPQSGPSHSHSASVPSASTQPQKEAFRPSLPSRQSLGSTLFSIFPFSQQHQSEHHANLPPTQPSSNTPGMKKQEQPTQTRDKDIPEHRPALPARRPTTPPPPPLTTTATTSSSTNDHDENTPTSPISSHTEMAMMPLTPPPPTSSSQPRAMPAGMPQNLMDDFVPVSSSPFLREEEEKDAGWGEMSREEARRGVDGDGDDDDDDDEDGRGRGRSSREGLLDLDAVAREEMGVWGEEQ</sequence>
<feature type="compositionally biased region" description="Basic and acidic residues" evidence="4">
    <location>
        <begin position="598"/>
        <end position="620"/>
    </location>
</feature>
<gene>
    <name evidence="6" type="ORF">DM02DRAFT_611535</name>
</gene>
<evidence type="ECO:0000259" key="5">
    <source>
        <dbReference type="SMART" id="SM00547"/>
    </source>
</evidence>
<proteinExistence type="predicted"/>
<dbReference type="GO" id="GO:0008270">
    <property type="term" value="F:zinc ion binding"/>
    <property type="evidence" value="ECO:0007669"/>
    <property type="project" value="UniProtKB-KW"/>
</dbReference>
<evidence type="ECO:0000256" key="4">
    <source>
        <dbReference type="SAM" id="MobiDB-lite"/>
    </source>
</evidence>
<dbReference type="InterPro" id="IPR036443">
    <property type="entry name" value="Znf_RanBP2_sf"/>
</dbReference>
<evidence type="ECO:0000313" key="6">
    <source>
        <dbReference type="EMBL" id="PVI04512.1"/>
    </source>
</evidence>
<feature type="compositionally biased region" description="Acidic residues" evidence="4">
    <location>
        <begin position="586"/>
        <end position="597"/>
    </location>
</feature>
<feature type="compositionally biased region" description="Basic and acidic residues" evidence="4">
    <location>
        <begin position="461"/>
        <end position="479"/>
    </location>
</feature>
<feature type="compositionally biased region" description="Basic and acidic residues" evidence="4">
    <location>
        <begin position="562"/>
        <end position="585"/>
    </location>
</feature>
<feature type="compositionally biased region" description="Low complexity" evidence="4">
    <location>
        <begin position="318"/>
        <end position="331"/>
    </location>
</feature>
<feature type="region of interest" description="Disordered" evidence="4">
    <location>
        <begin position="217"/>
        <end position="238"/>
    </location>
</feature>
<feature type="domain" description="RanBP2-type" evidence="5">
    <location>
        <begin position="351"/>
        <end position="375"/>
    </location>
</feature>
<organism evidence="6 7">
    <name type="scientific">Periconia macrospinosa</name>
    <dbReference type="NCBI Taxonomy" id="97972"/>
    <lineage>
        <taxon>Eukaryota</taxon>
        <taxon>Fungi</taxon>
        <taxon>Dikarya</taxon>
        <taxon>Ascomycota</taxon>
        <taxon>Pezizomycotina</taxon>
        <taxon>Dothideomycetes</taxon>
        <taxon>Pleosporomycetidae</taxon>
        <taxon>Pleosporales</taxon>
        <taxon>Massarineae</taxon>
        <taxon>Periconiaceae</taxon>
        <taxon>Periconia</taxon>
    </lineage>
</organism>
<dbReference type="OrthoDB" id="271448at2759"/>
<dbReference type="SMART" id="SM00547">
    <property type="entry name" value="ZnF_RBZ"/>
    <property type="match status" value="1"/>
</dbReference>
<dbReference type="Gene3D" id="2.30.30.380">
    <property type="entry name" value="Zn-finger domain of Sec23/24"/>
    <property type="match status" value="1"/>
</dbReference>
<feature type="region of interest" description="Disordered" evidence="4">
    <location>
        <begin position="438"/>
        <end position="627"/>
    </location>
</feature>
<feature type="compositionally biased region" description="Polar residues" evidence="4">
    <location>
        <begin position="335"/>
        <end position="349"/>
    </location>
</feature>
<keyword evidence="2" id="KW-0863">Zinc-finger</keyword>
<dbReference type="Proteomes" id="UP000244855">
    <property type="component" value="Unassembled WGS sequence"/>
</dbReference>
<dbReference type="SUPFAM" id="SSF90209">
    <property type="entry name" value="Ran binding protein zinc finger-like"/>
    <property type="match status" value="1"/>
</dbReference>
<evidence type="ECO:0000313" key="7">
    <source>
        <dbReference type="Proteomes" id="UP000244855"/>
    </source>
</evidence>
<name>A0A2V1E2Y6_9PLEO</name>
<dbReference type="AlphaFoldDB" id="A0A2V1E2Y6"/>
<evidence type="ECO:0000256" key="3">
    <source>
        <dbReference type="ARBA" id="ARBA00022833"/>
    </source>
</evidence>
<dbReference type="InterPro" id="IPR001876">
    <property type="entry name" value="Znf_RanBP2"/>
</dbReference>
<feature type="region of interest" description="Disordered" evidence="4">
    <location>
        <begin position="380"/>
        <end position="424"/>
    </location>
</feature>
<dbReference type="EMBL" id="KZ805321">
    <property type="protein sequence ID" value="PVI04512.1"/>
    <property type="molecule type" value="Genomic_DNA"/>
</dbReference>
<feature type="compositionally biased region" description="Polar residues" evidence="4">
    <location>
        <begin position="299"/>
        <end position="309"/>
    </location>
</feature>
<keyword evidence="3" id="KW-0862">Zinc</keyword>
<protein>
    <recommendedName>
        <fullName evidence="5">RanBP2-type domain-containing protein</fullName>
    </recommendedName>
</protein>
<feature type="compositionally biased region" description="Polar residues" evidence="4">
    <location>
        <begin position="217"/>
        <end position="227"/>
    </location>
</feature>
<keyword evidence="7" id="KW-1185">Reference proteome</keyword>
<accession>A0A2V1E2Y6</accession>
<evidence type="ECO:0000256" key="1">
    <source>
        <dbReference type="ARBA" id="ARBA00022723"/>
    </source>
</evidence>
<feature type="compositionally biased region" description="Low complexity" evidence="4">
    <location>
        <begin position="495"/>
        <end position="504"/>
    </location>
</feature>
<reference evidence="6 7" key="1">
    <citation type="journal article" date="2018" name="Sci. Rep.">
        <title>Comparative genomics provides insights into the lifestyle and reveals functional heterogeneity of dark septate endophytic fungi.</title>
        <authorList>
            <person name="Knapp D.G."/>
            <person name="Nemeth J.B."/>
            <person name="Barry K."/>
            <person name="Hainaut M."/>
            <person name="Henrissat B."/>
            <person name="Johnson J."/>
            <person name="Kuo A."/>
            <person name="Lim J.H.P."/>
            <person name="Lipzen A."/>
            <person name="Nolan M."/>
            <person name="Ohm R.A."/>
            <person name="Tamas L."/>
            <person name="Grigoriev I.V."/>
            <person name="Spatafora J.W."/>
            <person name="Nagy L.G."/>
            <person name="Kovacs G.M."/>
        </authorList>
    </citation>
    <scope>NUCLEOTIDE SEQUENCE [LARGE SCALE GENOMIC DNA]</scope>
    <source>
        <strain evidence="6 7">DSE2036</strain>
    </source>
</reference>